<proteinExistence type="inferred from homology"/>
<feature type="transmembrane region" description="Helical" evidence="8">
    <location>
        <begin position="441"/>
        <end position="461"/>
    </location>
</feature>
<keyword evidence="3" id="KW-0813">Transport</keyword>
<dbReference type="GO" id="GO:0051117">
    <property type="term" value="F:ATPase binding"/>
    <property type="evidence" value="ECO:0007669"/>
    <property type="project" value="TreeGrafter"/>
</dbReference>
<sequence>MAIEQMRMMNLIGPKPTMNSVLVDLLRLDACEFIHAQGEVDKNNFALSLEDEDNLDKNIELNYVKPFGTSQSLDQGRDLLQGLRDFYGFEDIDQVYTDRVDMDKDYDPIIDMMKKQRADHDQIHKSLEILEEIENNRALFDDIDANLEDLSELENFNVRFGFLTAEGRFRLKKNYSNILAVFYHTGTLDKDREIYFTIYPKEMDNEIDRVLKSLGWMDIDILGHDERISKDIILNLGVEIQELRSQSDQIESERVQYVHDHQEDMKEALAYIYLKDKIEELKTMMLQSDHYYFLSAWVGLSDIEAIKALEGKYKGLSIDFIDPKKNSNPPTKLKNWKFFKPFEFLINMYGTPNYYEFDPTVIFGITYMVLFGAMFGDIGQGAVFFLAGMLLSRKLGAFGQLLKRLGLSSMIFGALYGSVFGSEEIFSGLWFKPFDQINRTLVTAICFGVLLLLISYAIGIYNQVKQDEKSQAFFSKEGVLGLVIFLNVINIGVYLLAKLVVVPIFVSVFFIVLSLVLMLFQGPIVEKLTHKKVVESKVDYYTEGIFSLVETMLSTVTGIISFIRVGAFAINHVGLFLAFQTLGKMIGSSGGNTLVLIVGNIVIIALEGLIVFIQSLRLEYYEMFSRFYKGNGRLFKADKISMKED</sequence>
<evidence type="ECO:0000313" key="9">
    <source>
        <dbReference type="EMBL" id="VFB15773.1"/>
    </source>
</evidence>
<organism evidence="9 10">
    <name type="scientific">Urinicoccus massiliensis</name>
    <dbReference type="NCBI Taxonomy" id="1723382"/>
    <lineage>
        <taxon>Bacteria</taxon>
        <taxon>Bacillati</taxon>
        <taxon>Bacillota</taxon>
        <taxon>Tissierellia</taxon>
        <taxon>Tissierellales</taxon>
        <taxon>Peptoniphilaceae</taxon>
        <taxon>Urinicoccus</taxon>
    </lineage>
</organism>
<dbReference type="GO" id="GO:0016471">
    <property type="term" value="C:vacuolar proton-transporting V-type ATPase complex"/>
    <property type="evidence" value="ECO:0007669"/>
    <property type="project" value="TreeGrafter"/>
</dbReference>
<evidence type="ECO:0000256" key="6">
    <source>
        <dbReference type="ARBA" id="ARBA00023065"/>
    </source>
</evidence>
<keyword evidence="7 8" id="KW-0472">Membrane</keyword>
<feature type="transmembrane region" description="Helical" evidence="8">
    <location>
        <begin position="361"/>
        <end position="389"/>
    </location>
</feature>
<keyword evidence="6" id="KW-0406">Ion transport</keyword>
<dbReference type="PANTHER" id="PTHR11629">
    <property type="entry name" value="VACUOLAR PROTON ATPASES"/>
    <property type="match status" value="1"/>
</dbReference>
<dbReference type="PANTHER" id="PTHR11629:SF63">
    <property type="entry name" value="V-TYPE PROTON ATPASE SUBUNIT A"/>
    <property type="match status" value="1"/>
</dbReference>
<name>A0A8H2M4I7_9FIRM</name>
<evidence type="ECO:0000256" key="8">
    <source>
        <dbReference type="SAM" id="Phobius"/>
    </source>
</evidence>
<comment type="similarity">
    <text evidence="2">Belongs to the V-ATPase 116 kDa subunit family.</text>
</comment>
<accession>A0A8H2M4I7</accession>
<feature type="transmembrane region" description="Helical" evidence="8">
    <location>
        <begin position="562"/>
        <end position="582"/>
    </location>
</feature>
<dbReference type="Pfam" id="PF01496">
    <property type="entry name" value="V_ATPase_I"/>
    <property type="match status" value="1"/>
</dbReference>
<dbReference type="EMBL" id="CAACYI010000001">
    <property type="protein sequence ID" value="VFB15773.1"/>
    <property type="molecule type" value="Genomic_DNA"/>
</dbReference>
<evidence type="ECO:0000256" key="1">
    <source>
        <dbReference type="ARBA" id="ARBA00004141"/>
    </source>
</evidence>
<evidence type="ECO:0000256" key="5">
    <source>
        <dbReference type="ARBA" id="ARBA00022989"/>
    </source>
</evidence>
<dbReference type="InterPro" id="IPR002490">
    <property type="entry name" value="V-ATPase_116kDa_su"/>
</dbReference>
<evidence type="ECO:0000256" key="4">
    <source>
        <dbReference type="ARBA" id="ARBA00022692"/>
    </source>
</evidence>
<reference evidence="9 10" key="1">
    <citation type="submission" date="2019-02" db="EMBL/GenBank/DDBJ databases">
        <authorList>
            <consortium name="Pathogen Informatics"/>
        </authorList>
    </citation>
    <scope>NUCLEOTIDE SEQUENCE [LARGE SCALE GENOMIC DNA]</scope>
    <source>
        <strain evidence="9 10">3012STDY7089603</strain>
    </source>
</reference>
<evidence type="ECO:0000256" key="7">
    <source>
        <dbReference type="ARBA" id="ARBA00023136"/>
    </source>
</evidence>
<dbReference type="GO" id="GO:0046961">
    <property type="term" value="F:proton-transporting ATPase activity, rotational mechanism"/>
    <property type="evidence" value="ECO:0007669"/>
    <property type="project" value="InterPro"/>
</dbReference>
<feature type="transmembrane region" description="Helical" evidence="8">
    <location>
        <begin position="500"/>
        <end position="520"/>
    </location>
</feature>
<dbReference type="RefSeq" id="WP_131748190.1">
    <property type="nucleotide sequence ID" value="NZ_CAACYI010000001.1"/>
</dbReference>
<keyword evidence="5 8" id="KW-1133">Transmembrane helix</keyword>
<protein>
    <submittedName>
        <fullName evidence="9">V-type ATP synthase subunit I</fullName>
    </submittedName>
</protein>
<feature type="transmembrane region" description="Helical" evidence="8">
    <location>
        <begin position="401"/>
        <end position="421"/>
    </location>
</feature>
<comment type="caution">
    <text evidence="9">The sequence shown here is derived from an EMBL/GenBank/DDBJ whole genome shotgun (WGS) entry which is preliminary data.</text>
</comment>
<gene>
    <name evidence="9" type="ORF">NCTC13150_00277</name>
</gene>
<evidence type="ECO:0000256" key="2">
    <source>
        <dbReference type="ARBA" id="ARBA00009904"/>
    </source>
</evidence>
<evidence type="ECO:0000256" key="3">
    <source>
        <dbReference type="ARBA" id="ARBA00022448"/>
    </source>
</evidence>
<evidence type="ECO:0000313" key="10">
    <source>
        <dbReference type="Proteomes" id="UP000377798"/>
    </source>
</evidence>
<dbReference type="AlphaFoldDB" id="A0A8H2M4I7"/>
<feature type="transmembrane region" description="Helical" evidence="8">
    <location>
        <begin position="473"/>
        <end position="494"/>
    </location>
</feature>
<dbReference type="GO" id="GO:0033179">
    <property type="term" value="C:proton-transporting V-type ATPase, V0 domain"/>
    <property type="evidence" value="ECO:0007669"/>
    <property type="project" value="InterPro"/>
</dbReference>
<dbReference type="Proteomes" id="UP000377798">
    <property type="component" value="Unassembled WGS sequence"/>
</dbReference>
<feature type="transmembrane region" description="Helical" evidence="8">
    <location>
        <begin position="594"/>
        <end position="616"/>
    </location>
</feature>
<keyword evidence="4 8" id="KW-0812">Transmembrane</keyword>
<comment type="subcellular location">
    <subcellularLocation>
        <location evidence="1">Membrane</location>
        <topology evidence="1">Multi-pass membrane protein</topology>
    </subcellularLocation>
</comment>
<dbReference type="GO" id="GO:0007035">
    <property type="term" value="P:vacuolar acidification"/>
    <property type="evidence" value="ECO:0007669"/>
    <property type="project" value="TreeGrafter"/>
</dbReference>
<keyword evidence="10" id="KW-1185">Reference proteome</keyword>